<protein>
    <recommendedName>
        <fullName evidence="4">Secreted protein</fullName>
    </recommendedName>
</protein>
<dbReference type="EMBL" id="BAAAVM010000036">
    <property type="protein sequence ID" value="GAA3141368.1"/>
    <property type="molecule type" value="Genomic_DNA"/>
</dbReference>
<name>A0ABP6NA97_9ACTN</name>
<dbReference type="Proteomes" id="UP001500893">
    <property type="component" value="Unassembled WGS sequence"/>
</dbReference>
<comment type="caution">
    <text evidence="2">The sequence shown here is derived from an EMBL/GenBank/DDBJ whole genome shotgun (WGS) entry which is preliminary data.</text>
</comment>
<keyword evidence="3" id="KW-1185">Reference proteome</keyword>
<evidence type="ECO:0008006" key="4">
    <source>
        <dbReference type="Google" id="ProtNLM"/>
    </source>
</evidence>
<feature type="region of interest" description="Disordered" evidence="1">
    <location>
        <begin position="101"/>
        <end position="120"/>
    </location>
</feature>
<dbReference type="RefSeq" id="WP_345051349.1">
    <property type="nucleotide sequence ID" value="NZ_BAAAVM010000036.1"/>
</dbReference>
<organism evidence="2 3">
    <name type="scientific">Streptomyces rameus</name>
    <dbReference type="NCBI Taxonomy" id="68261"/>
    <lineage>
        <taxon>Bacteria</taxon>
        <taxon>Bacillati</taxon>
        <taxon>Actinomycetota</taxon>
        <taxon>Actinomycetes</taxon>
        <taxon>Kitasatosporales</taxon>
        <taxon>Streptomycetaceae</taxon>
        <taxon>Streptomyces</taxon>
    </lineage>
</organism>
<evidence type="ECO:0000256" key="1">
    <source>
        <dbReference type="SAM" id="MobiDB-lite"/>
    </source>
</evidence>
<accession>A0ABP6NA97</accession>
<proteinExistence type="predicted"/>
<evidence type="ECO:0000313" key="3">
    <source>
        <dbReference type="Proteomes" id="UP001500893"/>
    </source>
</evidence>
<gene>
    <name evidence="2" type="ORF">GCM10010521_29940</name>
</gene>
<reference evidence="3" key="1">
    <citation type="journal article" date="2019" name="Int. J. Syst. Evol. Microbiol.">
        <title>The Global Catalogue of Microorganisms (GCM) 10K type strain sequencing project: providing services to taxonomists for standard genome sequencing and annotation.</title>
        <authorList>
            <consortium name="The Broad Institute Genomics Platform"/>
            <consortium name="The Broad Institute Genome Sequencing Center for Infectious Disease"/>
            <person name="Wu L."/>
            <person name="Ma J."/>
        </authorList>
    </citation>
    <scope>NUCLEOTIDE SEQUENCE [LARGE SCALE GENOMIC DNA]</scope>
    <source>
        <strain evidence="3">JCM 11574</strain>
    </source>
</reference>
<sequence>MEMTEKTTGERPARTAEEAVERLRAALCGVGIVLPSLRVDPLSVSDEDPYALVDLGRCNLGVASRLAVALSRRPEYAVDTRSGRLGEVMGQVGGRVQLRPIGGGREWDCPPESVGPAPPDEVLRERVRRLNRDSVGGVT</sequence>
<evidence type="ECO:0000313" key="2">
    <source>
        <dbReference type="EMBL" id="GAA3141368.1"/>
    </source>
</evidence>